<protein>
    <submittedName>
        <fullName evidence="1">Uncharacterized protein</fullName>
    </submittedName>
</protein>
<reference evidence="1 2" key="1">
    <citation type="submission" date="2024-03" db="EMBL/GenBank/DDBJ databases">
        <title>The Acrasis kona genome and developmental transcriptomes reveal deep origins of eukaryotic multicellular pathways.</title>
        <authorList>
            <person name="Sheikh S."/>
            <person name="Fu C.-J."/>
            <person name="Brown M.W."/>
            <person name="Baldauf S.L."/>
        </authorList>
    </citation>
    <scope>NUCLEOTIDE SEQUENCE [LARGE SCALE GENOMIC DNA]</scope>
    <source>
        <strain evidence="1 2">ATCC MYA-3509</strain>
    </source>
</reference>
<proteinExistence type="predicted"/>
<organism evidence="1 2">
    <name type="scientific">Acrasis kona</name>
    <dbReference type="NCBI Taxonomy" id="1008807"/>
    <lineage>
        <taxon>Eukaryota</taxon>
        <taxon>Discoba</taxon>
        <taxon>Heterolobosea</taxon>
        <taxon>Tetramitia</taxon>
        <taxon>Eutetramitia</taxon>
        <taxon>Acrasidae</taxon>
        <taxon>Acrasis</taxon>
    </lineage>
</organism>
<name>A0AAW2ZLR8_9EUKA</name>
<keyword evidence="2" id="KW-1185">Reference proteome</keyword>
<evidence type="ECO:0000313" key="1">
    <source>
        <dbReference type="EMBL" id="KAL0489735.1"/>
    </source>
</evidence>
<comment type="caution">
    <text evidence="1">The sequence shown here is derived from an EMBL/GenBank/DDBJ whole genome shotgun (WGS) entry which is preliminary data.</text>
</comment>
<accession>A0AAW2ZLR8</accession>
<evidence type="ECO:0000313" key="2">
    <source>
        <dbReference type="Proteomes" id="UP001431209"/>
    </source>
</evidence>
<dbReference type="AlphaFoldDB" id="A0AAW2ZLR8"/>
<gene>
    <name evidence="1" type="ORF">AKO1_003942</name>
</gene>
<dbReference type="Proteomes" id="UP001431209">
    <property type="component" value="Unassembled WGS sequence"/>
</dbReference>
<dbReference type="EMBL" id="JAOPGA020001602">
    <property type="protein sequence ID" value="KAL0489735.1"/>
    <property type="molecule type" value="Genomic_DNA"/>
</dbReference>
<sequence length="121" mass="14193">MWAISHIIMLNILVSFKRRIPNETLAPALILKGVTQQQYHVEAQERLLTNKVGAHPKKDLNYARKRNNKEWRSLEQDFNHKKRSKMPLPLTNMEVFILIPCAPLNNINHLTFSMFSLLMML</sequence>